<keyword evidence="6" id="KW-0788">Thiol protease</keyword>
<dbReference type="InterPro" id="IPR006685">
    <property type="entry name" value="MscS_channel_2nd"/>
</dbReference>
<dbReference type="PROSITE" id="PS50235">
    <property type="entry name" value="USP_3"/>
    <property type="match status" value="1"/>
</dbReference>
<feature type="region of interest" description="Disordered" evidence="7">
    <location>
        <begin position="1285"/>
        <end position="1308"/>
    </location>
</feature>
<keyword evidence="12" id="KW-1185">Reference proteome</keyword>
<feature type="transmembrane region" description="Helical" evidence="8">
    <location>
        <begin position="460"/>
        <end position="487"/>
    </location>
</feature>
<dbReference type="GO" id="GO:0043161">
    <property type="term" value="P:proteasome-mediated ubiquitin-dependent protein catabolic process"/>
    <property type="evidence" value="ECO:0007669"/>
    <property type="project" value="InterPro"/>
</dbReference>
<dbReference type="EMBL" id="JABCIY010000097">
    <property type="protein sequence ID" value="KAF7193001.1"/>
    <property type="molecule type" value="Genomic_DNA"/>
</dbReference>
<evidence type="ECO:0000259" key="10">
    <source>
        <dbReference type="PROSITE" id="PS50235"/>
    </source>
</evidence>
<dbReference type="PROSITE" id="PS50053">
    <property type="entry name" value="UBIQUITIN_2"/>
    <property type="match status" value="1"/>
</dbReference>
<dbReference type="InterPro" id="IPR000626">
    <property type="entry name" value="Ubiquitin-like_dom"/>
</dbReference>
<dbReference type="InterPro" id="IPR038765">
    <property type="entry name" value="Papain-like_cys_pep_sf"/>
</dbReference>
<name>A0A8H6RL33_9PEZI</name>
<feature type="transmembrane region" description="Helical" evidence="8">
    <location>
        <begin position="432"/>
        <end position="454"/>
    </location>
</feature>
<dbReference type="InterPro" id="IPR029071">
    <property type="entry name" value="Ubiquitin-like_domsf"/>
</dbReference>
<evidence type="ECO:0000256" key="1">
    <source>
        <dbReference type="ARBA" id="ARBA00000707"/>
    </source>
</evidence>
<comment type="caution">
    <text evidence="11">The sequence shown here is derived from an EMBL/GenBank/DDBJ whole genome shotgun (WGS) entry which is preliminary data.</text>
</comment>
<dbReference type="EC" id="3.4.19.12" evidence="2"/>
<keyword evidence="8" id="KW-0472">Membrane</keyword>
<feature type="region of interest" description="Disordered" evidence="7">
    <location>
        <begin position="1153"/>
        <end position="1241"/>
    </location>
</feature>
<feature type="compositionally biased region" description="Polar residues" evidence="7">
    <location>
        <begin position="1285"/>
        <end position="1294"/>
    </location>
</feature>
<dbReference type="SUPFAM" id="SSF50182">
    <property type="entry name" value="Sm-like ribonucleoproteins"/>
    <property type="match status" value="1"/>
</dbReference>
<feature type="region of interest" description="Disordered" evidence="7">
    <location>
        <begin position="21"/>
        <end position="64"/>
    </location>
</feature>
<evidence type="ECO:0000256" key="3">
    <source>
        <dbReference type="ARBA" id="ARBA00022670"/>
    </source>
</evidence>
<dbReference type="GO" id="GO:0061136">
    <property type="term" value="P:regulation of proteasomal protein catabolic process"/>
    <property type="evidence" value="ECO:0007669"/>
    <property type="project" value="TreeGrafter"/>
</dbReference>
<dbReference type="SMART" id="SM00213">
    <property type="entry name" value="UBQ"/>
    <property type="match status" value="1"/>
</dbReference>
<feature type="transmembrane region" description="Helical" evidence="8">
    <location>
        <begin position="118"/>
        <end position="137"/>
    </location>
</feature>
<protein>
    <recommendedName>
        <fullName evidence="2">ubiquitinyl hydrolase 1</fullName>
        <ecNumber evidence="2">3.4.19.12</ecNumber>
    </recommendedName>
</protein>
<dbReference type="Proteomes" id="UP000660729">
    <property type="component" value="Unassembled WGS sequence"/>
</dbReference>
<proteinExistence type="predicted"/>
<evidence type="ECO:0000256" key="6">
    <source>
        <dbReference type="ARBA" id="ARBA00022807"/>
    </source>
</evidence>
<dbReference type="CDD" id="cd02657">
    <property type="entry name" value="Peptidase_C19A"/>
    <property type="match status" value="1"/>
</dbReference>
<feature type="transmembrane region" description="Helical" evidence="8">
    <location>
        <begin position="149"/>
        <end position="167"/>
    </location>
</feature>
<dbReference type="SUPFAM" id="SSF54236">
    <property type="entry name" value="Ubiquitin-like"/>
    <property type="match status" value="1"/>
</dbReference>
<dbReference type="Pfam" id="PF00443">
    <property type="entry name" value="UCH"/>
    <property type="match status" value="1"/>
</dbReference>
<dbReference type="Pfam" id="PF00924">
    <property type="entry name" value="MS_channel_2nd"/>
    <property type="match status" value="1"/>
</dbReference>
<evidence type="ECO:0000313" key="11">
    <source>
        <dbReference type="EMBL" id="KAF7193001.1"/>
    </source>
</evidence>
<keyword evidence="3" id="KW-0645">Protease</keyword>
<feature type="compositionally biased region" description="Polar residues" evidence="7">
    <location>
        <begin position="29"/>
        <end position="43"/>
    </location>
</feature>
<keyword evidence="8" id="KW-0812">Transmembrane</keyword>
<dbReference type="PROSITE" id="PS00972">
    <property type="entry name" value="USP_1"/>
    <property type="match status" value="1"/>
</dbReference>
<dbReference type="GO" id="GO:0016579">
    <property type="term" value="P:protein deubiquitination"/>
    <property type="evidence" value="ECO:0007669"/>
    <property type="project" value="InterPro"/>
</dbReference>
<feature type="domain" description="Ubiquitin-like" evidence="9">
    <location>
        <begin position="771"/>
        <end position="840"/>
    </location>
</feature>
<dbReference type="InterPro" id="IPR018200">
    <property type="entry name" value="USP_CS"/>
</dbReference>
<dbReference type="Pfam" id="PF25886">
    <property type="entry name" value="Msy1"/>
    <property type="match status" value="2"/>
</dbReference>
<dbReference type="InterPro" id="IPR001394">
    <property type="entry name" value="Peptidase_C19_UCH"/>
</dbReference>
<keyword evidence="4" id="KW-0833">Ubl conjugation pathway</keyword>
<dbReference type="Gene3D" id="3.10.20.90">
    <property type="entry name" value="Phosphatidylinositol 3-kinase Catalytic Subunit, Chain A, domain 1"/>
    <property type="match status" value="1"/>
</dbReference>
<evidence type="ECO:0000259" key="9">
    <source>
        <dbReference type="PROSITE" id="PS50053"/>
    </source>
</evidence>
<evidence type="ECO:0000256" key="7">
    <source>
        <dbReference type="SAM" id="MobiDB-lite"/>
    </source>
</evidence>
<gene>
    <name evidence="11" type="ORF">HII31_05646</name>
</gene>
<keyword evidence="8" id="KW-1133">Transmembrane helix</keyword>
<dbReference type="Gene3D" id="3.90.70.10">
    <property type="entry name" value="Cysteine proteinases"/>
    <property type="match status" value="1"/>
</dbReference>
<dbReference type="InterPro" id="IPR058650">
    <property type="entry name" value="Msy1/2-like"/>
</dbReference>
<keyword evidence="5 11" id="KW-0378">Hydrolase</keyword>
<feature type="compositionally biased region" description="Basic and acidic residues" evidence="7">
    <location>
        <begin position="1169"/>
        <end position="1219"/>
    </location>
</feature>
<dbReference type="OrthoDB" id="333239at2759"/>
<dbReference type="GO" id="GO:0016020">
    <property type="term" value="C:membrane"/>
    <property type="evidence" value="ECO:0007669"/>
    <property type="project" value="InterPro"/>
</dbReference>
<dbReference type="GO" id="GO:0070628">
    <property type="term" value="F:proteasome binding"/>
    <property type="evidence" value="ECO:0007669"/>
    <property type="project" value="TreeGrafter"/>
</dbReference>
<dbReference type="GO" id="GO:0055085">
    <property type="term" value="P:transmembrane transport"/>
    <property type="evidence" value="ECO:0007669"/>
    <property type="project" value="InterPro"/>
</dbReference>
<evidence type="ECO:0000256" key="4">
    <source>
        <dbReference type="ARBA" id="ARBA00022786"/>
    </source>
</evidence>
<dbReference type="PANTHER" id="PTHR43982:SF1">
    <property type="entry name" value="UBIQUITIN CARBOXYL-TERMINAL HYDROLASE 14"/>
    <property type="match status" value="1"/>
</dbReference>
<comment type="catalytic activity">
    <reaction evidence="1">
        <text>Thiol-dependent hydrolysis of ester, thioester, amide, peptide and isopeptide bonds formed by the C-terminal Gly of ubiquitin (a 76-residue protein attached to proteins as an intracellular targeting signal).</text>
        <dbReference type="EC" id="3.4.19.12"/>
    </reaction>
</comment>
<dbReference type="Pfam" id="PF00240">
    <property type="entry name" value="ubiquitin"/>
    <property type="match status" value="1"/>
</dbReference>
<evidence type="ECO:0000256" key="8">
    <source>
        <dbReference type="SAM" id="Phobius"/>
    </source>
</evidence>
<sequence length="1356" mass="153174">MSKLPTLKSLDTELAFASRSVSYDPDLKSPTSKTPSAGYSKTPISAFPRTPSSAFPKTPTSAIPDPRMIARQTTRRDLDAVLVDQTEALAYDGGEDGTLTRMGNLLHKIHSTSVLTRYTLYILPLATLLAVPLGVTGCPPHDKTRADGIRLLGLFIWIEIAWLAFWFSQLTAKLLPVTFQAACGLVSTATDVIFVFDKSAYHLQKKGEWVRVFKHVWEVGIIAASIFVVEKTIIQLISINYYRKQYARKIHDSKRLIGLLEMLYDTSQRLFPEFGAFEKEDTEIFTTSFVDLREKLDKRGINIGGKLLANVHRARDKAVATFGVIASDVTGQNVYKSHAHSVVTKALENERSSKALARRLWLSLCSSGRDAIYKQDIQEVLGPEREEETEEIFQYPSLEEMTILIVNCGLERRDRASSIQDISSAISVLDKILSIGVVIAIACLYALFFSKAFATKSGQIWTSVASLAFSIGGTVTEFFACCIFLFVKHPYDVGDRVNIEKQELIVKHISLMYSIFKRVDNNSIVQIPHNIANTLWIENVTRSKAMKERIEVKIMFGTKMEDILALRKEMEVFVNKPANRHDFLPEIDIELRSVEDLFALKIRIEVRHKSNWSNESIRLHRRNKFMVELLAAIKRIGIERPLGNWGPANPTYTCELNNEETLEWQRTKAEKAEKDKQWIQASVESLLPSKDASPAQAMFPGLKKRNAGQQDEGVGRRPSIWSMLLFTSTPPIHRRSFHQTVTFPSTTYLEYAYAYRFHYQQAWRLGQVNMADIPIKVKHQGKTYDVEISPDGTGEELKMQLYSLTNVEPENQKILAKKMVKDDTPLSTLGLKPGQMITLIGNPSDKIIKDVPREKMKFAEDMTEAELAQQEGATPAGLQNMGNTCYANATLQTLRSVPELLSELKTYRPAAPTAGSSSSSLFSPEQLAQAGISGLGGGQDLTRALGDLYQQMNETQQGFPPIMFLTALRQQFPQFAEKAKNGHGYAQQDAEEVWSQLVHVLHEKLKLEGDPEGFRSWVDKYMGGKFVVTTKCDEAPEEEAVVNTESFNDLKCNIQSDTNHMREGLKIALDEKLEKKSESLGRTAVYTRESRIDRLPKYLPIHFIRFFWRKDTGKKAKILRKVTFQHEIDVTEFCTDELRKKLIPVRDRIREVRKEEEDVERAKKRQKRMQKEMQEAAKTEGSVRSDEPLQKKKEKEEKERELKAKGPADESKLAEEKKANGAQQDTEMGGTEEKFKTDEEIEAERAASILASKKELLSLVQPDLKKDPTANQTGLYELRGVVTHQGSSADSGHYTSYVKKSAPPGKAEDGKWWWFNDDKVQEVESEKIETLSGGGESHSALILLYRAVELPVVEEK</sequence>
<feature type="transmembrane region" description="Helical" evidence="8">
    <location>
        <begin position="174"/>
        <end position="196"/>
    </location>
</feature>
<reference evidence="11" key="1">
    <citation type="submission" date="2020-04" db="EMBL/GenBank/DDBJ databases">
        <title>Draft genome resource of the tomato pathogen Pseudocercospora fuligena.</title>
        <authorList>
            <person name="Zaccaron A."/>
        </authorList>
    </citation>
    <scope>NUCLEOTIDE SEQUENCE</scope>
    <source>
        <strain evidence="11">PF001</strain>
    </source>
</reference>
<dbReference type="PROSITE" id="PS00973">
    <property type="entry name" value="USP_2"/>
    <property type="match status" value="1"/>
</dbReference>
<dbReference type="InterPro" id="IPR044635">
    <property type="entry name" value="UBP14-like"/>
</dbReference>
<dbReference type="PANTHER" id="PTHR43982">
    <property type="entry name" value="UBIQUITIN CARBOXYL-TERMINAL HYDROLASE"/>
    <property type="match status" value="1"/>
</dbReference>
<evidence type="ECO:0000313" key="12">
    <source>
        <dbReference type="Proteomes" id="UP000660729"/>
    </source>
</evidence>
<feature type="compositionally biased region" description="Polar residues" evidence="7">
    <location>
        <begin position="50"/>
        <end position="61"/>
    </location>
</feature>
<organism evidence="11 12">
    <name type="scientific">Pseudocercospora fuligena</name>
    <dbReference type="NCBI Taxonomy" id="685502"/>
    <lineage>
        <taxon>Eukaryota</taxon>
        <taxon>Fungi</taxon>
        <taxon>Dikarya</taxon>
        <taxon>Ascomycota</taxon>
        <taxon>Pezizomycotina</taxon>
        <taxon>Dothideomycetes</taxon>
        <taxon>Dothideomycetidae</taxon>
        <taxon>Mycosphaerellales</taxon>
        <taxon>Mycosphaerellaceae</taxon>
        <taxon>Pseudocercospora</taxon>
    </lineage>
</organism>
<accession>A0A8H6RL33</accession>
<evidence type="ECO:0000256" key="2">
    <source>
        <dbReference type="ARBA" id="ARBA00012759"/>
    </source>
</evidence>
<dbReference type="SUPFAM" id="SSF54001">
    <property type="entry name" value="Cysteine proteinases"/>
    <property type="match status" value="1"/>
</dbReference>
<dbReference type="InterPro" id="IPR028889">
    <property type="entry name" value="USP"/>
</dbReference>
<feature type="domain" description="USP" evidence="10">
    <location>
        <begin position="876"/>
        <end position="1348"/>
    </location>
</feature>
<feature type="transmembrane region" description="Helical" evidence="8">
    <location>
        <begin position="216"/>
        <end position="239"/>
    </location>
</feature>
<evidence type="ECO:0000256" key="5">
    <source>
        <dbReference type="ARBA" id="ARBA00022801"/>
    </source>
</evidence>
<dbReference type="InterPro" id="IPR010920">
    <property type="entry name" value="LSM_dom_sf"/>
</dbReference>
<dbReference type="GO" id="GO:0004843">
    <property type="term" value="F:cysteine-type deubiquitinase activity"/>
    <property type="evidence" value="ECO:0007669"/>
    <property type="project" value="UniProtKB-EC"/>
</dbReference>